<proteinExistence type="predicted"/>
<sequence>MSVIKLEQVCKQIGEFGLGPINVAIPTGSSVAIIGDNGAGKSTLLKMIMGLAKEDSGRIQLFEQDRALGDSSWKKRIAYQPQTTSGCNGLTGAEIKKLIAHFSFSFDEERFSRYVDKLNIPLNKRFDKLSQGVQKKLTLALTLAQPQDLMIFDEPMAAIDLMAQKLVIDEMVQLMDENLERTILFTSHQLHDIRKFADYLLLIRQGEFLGMFEKDDLASKFTRYWLDKPLEQSLPYVINTNDDRQEIISYKGNITEQELNKNDIHIIRKANVGLDEILPAMLSGELDLKDCHDQHYAGII</sequence>
<evidence type="ECO:0000256" key="3">
    <source>
        <dbReference type="ARBA" id="ARBA00022840"/>
    </source>
</evidence>
<dbReference type="CDD" id="cd03230">
    <property type="entry name" value="ABC_DR_subfamily_A"/>
    <property type="match status" value="1"/>
</dbReference>
<evidence type="ECO:0000313" key="6">
    <source>
        <dbReference type="Proteomes" id="UP001387364"/>
    </source>
</evidence>
<dbReference type="Proteomes" id="UP001387364">
    <property type="component" value="Chromosome"/>
</dbReference>
<dbReference type="PANTHER" id="PTHR42939:SF3">
    <property type="entry name" value="ABC TRANSPORTER ATP-BINDING COMPONENT"/>
    <property type="match status" value="1"/>
</dbReference>
<dbReference type="InterPro" id="IPR027417">
    <property type="entry name" value="P-loop_NTPase"/>
</dbReference>
<evidence type="ECO:0000256" key="1">
    <source>
        <dbReference type="ARBA" id="ARBA00022448"/>
    </source>
</evidence>
<name>A0ABZ2N553_9BACI</name>
<dbReference type="InterPro" id="IPR051782">
    <property type="entry name" value="ABC_Transporter_VariousFunc"/>
</dbReference>
<dbReference type="RefSeq" id="WP_338751767.1">
    <property type="nucleotide sequence ID" value="NZ_CP147404.1"/>
</dbReference>
<organism evidence="5 6">
    <name type="scientific">Bacillus kandeliae</name>
    <dbReference type="NCBI Taxonomy" id="3129297"/>
    <lineage>
        <taxon>Bacteria</taxon>
        <taxon>Bacillati</taxon>
        <taxon>Bacillota</taxon>
        <taxon>Bacilli</taxon>
        <taxon>Bacillales</taxon>
        <taxon>Bacillaceae</taxon>
        <taxon>Bacillus</taxon>
    </lineage>
</organism>
<dbReference type="Pfam" id="PF00005">
    <property type="entry name" value="ABC_tran"/>
    <property type="match status" value="1"/>
</dbReference>
<dbReference type="PANTHER" id="PTHR42939">
    <property type="entry name" value="ABC TRANSPORTER ATP-BINDING PROTEIN ALBC-RELATED"/>
    <property type="match status" value="1"/>
</dbReference>
<keyword evidence="3 5" id="KW-0067">ATP-binding</keyword>
<dbReference type="SMART" id="SM00382">
    <property type="entry name" value="AAA"/>
    <property type="match status" value="1"/>
</dbReference>
<keyword evidence="2" id="KW-0547">Nucleotide-binding</keyword>
<accession>A0ABZ2N553</accession>
<dbReference type="Gene3D" id="3.40.50.300">
    <property type="entry name" value="P-loop containing nucleotide triphosphate hydrolases"/>
    <property type="match status" value="1"/>
</dbReference>
<keyword evidence="6" id="KW-1185">Reference proteome</keyword>
<evidence type="ECO:0000313" key="5">
    <source>
        <dbReference type="EMBL" id="WXB92844.1"/>
    </source>
</evidence>
<keyword evidence="1" id="KW-0813">Transport</keyword>
<feature type="domain" description="ABC transporter" evidence="4">
    <location>
        <begin position="1"/>
        <end position="230"/>
    </location>
</feature>
<protein>
    <submittedName>
        <fullName evidence="5">ABC transporter ATP-binding protein</fullName>
    </submittedName>
</protein>
<dbReference type="InterPro" id="IPR003439">
    <property type="entry name" value="ABC_transporter-like_ATP-bd"/>
</dbReference>
<dbReference type="SUPFAM" id="SSF52540">
    <property type="entry name" value="P-loop containing nucleoside triphosphate hydrolases"/>
    <property type="match status" value="1"/>
</dbReference>
<evidence type="ECO:0000256" key="2">
    <source>
        <dbReference type="ARBA" id="ARBA00022741"/>
    </source>
</evidence>
<gene>
    <name evidence="5" type="ORF">WDJ61_16705</name>
</gene>
<dbReference type="GO" id="GO:0005524">
    <property type="term" value="F:ATP binding"/>
    <property type="evidence" value="ECO:0007669"/>
    <property type="project" value="UniProtKB-KW"/>
</dbReference>
<dbReference type="PROSITE" id="PS50893">
    <property type="entry name" value="ABC_TRANSPORTER_2"/>
    <property type="match status" value="1"/>
</dbReference>
<dbReference type="InterPro" id="IPR003593">
    <property type="entry name" value="AAA+_ATPase"/>
</dbReference>
<evidence type="ECO:0000259" key="4">
    <source>
        <dbReference type="PROSITE" id="PS50893"/>
    </source>
</evidence>
<reference evidence="5 6" key="1">
    <citation type="submission" date="2024-02" db="EMBL/GenBank/DDBJ databases">
        <title>Seven novel Bacillus-like species.</title>
        <authorList>
            <person name="Liu G."/>
        </authorList>
    </citation>
    <scope>NUCLEOTIDE SEQUENCE [LARGE SCALE GENOMIC DNA]</scope>
    <source>
        <strain evidence="5 6">FJAT-52991</strain>
    </source>
</reference>
<dbReference type="EMBL" id="CP147404">
    <property type="protein sequence ID" value="WXB92844.1"/>
    <property type="molecule type" value="Genomic_DNA"/>
</dbReference>